<dbReference type="PANTHER" id="PTHR35400">
    <property type="entry name" value="SLR1083 PROTEIN"/>
    <property type="match status" value="1"/>
</dbReference>
<dbReference type="PANTHER" id="PTHR35400:SF3">
    <property type="entry name" value="SLL1072 PROTEIN"/>
    <property type="match status" value="1"/>
</dbReference>
<dbReference type="Proteomes" id="UP001501822">
    <property type="component" value="Unassembled WGS sequence"/>
</dbReference>
<dbReference type="SUPFAM" id="SSF52980">
    <property type="entry name" value="Restriction endonuclease-like"/>
    <property type="match status" value="1"/>
</dbReference>
<dbReference type="InterPro" id="IPR008538">
    <property type="entry name" value="Uma2"/>
</dbReference>
<feature type="domain" description="Putative restriction endonuclease" evidence="1">
    <location>
        <begin position="27"/>
        <end position="199"/>
    </location>
</feature>
<reference evidence="2 3" key="1">
    <citation type="journal article" date="2019" name="Int. J. Syst. Evol. Microbiol.">
        <title>The Global Catalogue of Microorganisms (GCM) 10K type strain sequencing project: providing services to taxonomists for standard genome sequencing and annotation.</title>
        <authorList>
            <consortium name="The Broad Institute Genomics Platform"/>
            <consortium name="The Broad Institute Genome Sequencing Center for Infectious Disease"/>
            <person name="Wu L."/>
            <person name="Ma J."/>
        </authorList>
    </citation>
    <scope>NUCLEOTIDE SEQUENCE [LARGE SCALE GENOMIC DNA]</scope>
    <source>
        <strain evidence="2 3">JCM 3146</strain>
    </source>
</reference>
<keyword evidence="3" id="KW-1185">Reference proteome</keyword>
<dbReference type="CDD" id="cd06260">
    <property type="entry name" value="DUF820-like"/>
    <property type="match status" value="1"/>
</dbReference>
<dbReference type="Gene3D" id="3.90.1570.10">
    <property type="entry name" value="tt1808, chain A"/>
    <property type="match status" value="1"/>
</dbReference>
<dbReference type="InterPro" id="IPR011335">
    <property type="entry name" value="Restrct_endonuc-II-like"/>
</dbReference>
<name>A0ABN0XQZ0_9ACTN</name>
<dbReference type="Pfam" id="PF05685">
    <property type="entry name" value="Uma2"/>
    <property type="match status" value="1"/>
</dbReference>
<organism evidence="2 3">
    <name type="scientific">Actinoallomurus spadix</name>
    <dbReference type="NCBI Taxonomy" id="79912"/>
    <lineage>
        <taxon>Bacteria</taxon>
        <taxon>Bacillati</taxon>
        <taxon>Actinomycetota</taxon>
        <taxon>Actinomycetes</taxon>
        <taxon>Streptosporangiales</taxon>
        <taxon>Thermomonosporaceae</taxon>
        <taxon>Actinoallomurus</taxon>
    </lineage>
</organism>
<evidence type="ECO:0000313" key="2">
    <source>
        <dbReference type="EMBL" id="GAA0370468.1"/>
    </source>
</evidence>
<proteinExistence type="predicted"/>
<accession>A0ABN0XQZ0</accession>
<protein>
    <recommendedName>
        <fullName evidence="1">Putative restriction endonuclease domain-containing protein</fullName>
    </recommendedName>
</protein>
<dbReference type="InterPro" id="IPR012296">
    <property type="entry name" value="Nuclease_put_TT1808"/>
</dbReference>
<comment type="caution">
    <text evidence="2">The sequence shown here is derived from an EMBL/GenBank/DDBJ whole genome shotgun (WGS) entry which is preliminary data.</text>
</comment>
<dbReference type="EMBL" id="BAAABM010000069">
    <property type="protein sequence ID" value="GAA0370468.1"/>
    <property type="molecule type" value="Genomic_DNA"/>
</dbReference>
<sequence>MPMATTSLPRTQMIAVPDWPYGPYTIDDLDALPDEGVRRELVNGWIIVAPWPSTFNDHAAKKLERALEDAAAGAAADVYIKGPLDIDTGPSIRVPDIVVVGGEAARAARARRARAYDAADVLLVVEIVSPRSGSEQHDRVDKVFEYARAGIPQYWLVDLEPEPCIVIRRLGDEGRYHVTGSADRGSALKIDEPFPFGFGVASLVDRR</sequence>
<gene>
    <name evidence="2" type="ORF">GCM10010151_70500</name>
</gene>
<evidence type="ECO:0000313" key="3">
    <source>
        <dbReference type="Proteomes" id="UP001501822"/>
    </source>
</evidence>
<evidence type="ECO:0000259" key="1">
    <source>
        <dbReference type="Pfam" id="PF05685"/>
    </source>
</evidence>